<accession>A0A2V0NLE3</accession>
<dbReference type="Pfam" id="PF10294">
    <property type="entry name" value="Methyltransf_16"/>
    <property type="match status" value="2"/>
</dbReference>
<name>A0A2V0NLE3_9CHLO</name>
<sequence>MAVVPFRINGPSADPDAEERLIVLGPYTLSFHQRPAASGAARHLAEGPRVEWPGEEEEDAAAAASGRGPDLSHVGLVVWNSAVVLSELLLRRPPLGPWPGVRVLELGCGTGVAGSFLAAADARVVMTDLPHITPLALENAAANAGGGGAAGAPLVVEYAWGAPASELRAAIEAAAAGAAGGRRGGAGALASGGGGGGGQQQQRQQQWQRAAGEEGGGGGEPLPDRFRLQQSEAARAWLSEAPPGLPPEFDFIIAADCLYEPAARAPLLASLAALSAPHTQAALCYRRRGLGEEGFASDAEAAGWAVQEAPPELLHPEFQGGEYVALLLARF</sequence>
<dbReference type="Proteomes" id="UP000247498">
    <property type="component" value="Unassembled WGS sequence"/>
</dbReference>
<dbReference type="InParanoid" id="A0A2V0NLE3"/>
<proteinExistence type="predicted"/>
<keyword evidence="3" id="KW-1185">Reference proteome</keyword>
<evidence type="ECO:0000313" key="3">
    <source>
        <dbReference type="Proteomes" id="UP000247498"/>
    </source>
</evidence>
<gene>
    <name evidence="2" type="ORF">Rsub_00940</name>
</gene>
<dbReference type="Gene3D" id="3.40.50.150">
    <property type="entry name" value="Vaccinia Virus protein VP39"/>
    <property type="match status" value="1"/>
</dbReference>
<evidence type="ECO:0000313" key="2">
    <source>
        <dbReference type="EMBL" id="GBF88228.1"/>
    </source>
</evidence>
<reference evidence="2 3" key="1">
    <citation type="journal article" date="2018" name="Sci. Rep.">
        <title>Raphidocelis subcapitata (=Pseudokirchneriella subcapitata) provides an insight into genome evolution and environmental adaptations in the Sphaeropleales.</title>
        <authorList>
            <person name="Suzuki S."/>
            <person name="Yamaguchi H."/>
            <person name="Nakajima N."/>
            <person name="Kawachi M."/>
        </authorList>
    </citation>
    <scope>NUCLEOTIDE SEQUENCE [LARGE SCALE GENOMIC DNA]</scope>
    <source>
        <strain evidence="2 3">NIES-35</strain>
    </source>
</reference>
<dbReference type="InterPro" id="IPR029063">
    <property type="entry name" value="SAM-dependent_MTases_sf"/>
</dbReference>
<dbReference type="STRING" id="307507.A0A2V0NLE3"/>
<feature type="compositionally biased region" description="Low complexity" evidence="1">
    <location>
        <begin position="200"/>
        <end position="210"/>
    </location>
</feature>
<dbReference type="EMBL" id="BDRX01000004">
    <property type="protein sequence ID" value="GBF88228.1"/>
    <property type="molecule type" value="Genomic_DNA"/>
</dbReference>
<feature type="compositionally biased region" description="Gly residues" evidence="1">
    <location>
        <begin position="185"/>
        <end position="199"/>
    </location>
</feature>
<dbReference type="CDD" id="cd02440">
    <property type="entry name" value="AdoMet_MTases"/>
    <property type="match status" value="1"/>
</dbReference>
<dbReference type="OrthoDB" id="413520at2759"/>
<organism evidence="2 3">
    <name type="scientific">Raphidocelis subcapitata</name>
    <dbReference type="NCBI Taxonomy" id="307507"/>
    <lineage>
        <taxon>Eukaryota</taxon>
        <taxon>Viridiplantae</taxon>
        <taxon>Chlorophyta</taxon>
        <taxon>core chlorophytes</taxon>
        <taxon>Chlorophyceae</taxon>
        <taxon>CS clade</taxon>
        <taxon>Sphaeropleales</taxon>
        <taxon>Selenastraceae</taxon>
        <taxon>Raphidocelis</taxon>
    </lineage>
</organism>
<protein>
    <submittedName>
        <fullName evidence="2">Uncharacterized protein</fullName>
    </submittedName>
</protein>
<comment type="caution">
    <text evidence="2">The sequence shown here is derived from an EMBL/GenBank/DDBJ whole genome shotgun (WGS) entry which is preliminary data.</text>
</comment>
<dbReference type="InterPro" id="IPR019410">
    <property type="entry name" value="Methyltransf_16"/>
</dbReference>
<dbReference type="AlphaFoldDB" id="A0A2V0NLE3"/>
<dbReference type="PANTHER" id="PTHR14614">
    <property type="entry name" value="HEPATOCELLULAR CARCINOMA-ASSOCIATED ANTIGEN"/>
    <property type="match status" value="1"/>
</dbReference>
<feature type="region of interest" description="Disordered" evidence="1">
    <location>
        <begin position="185"/>
        <end position="224"/>
    </location>
</feature>
<dbReference type="SUPFAM" id="SSF53335">
    <property type="entry name" value="S-adenosyl-L-methionine-dependent methyltransferases"/>
    <property type="match status" value="1"/>
</dbReference>
<evidence type="ECO:0000256" key="1">
    <source>
        <dbReference type="SAM" id="MobiDB-lite"/>
    </source>
</evidence>
<dbReference type="PANTHER" id="PTHR14614:SF132">
    <property type="entry name" value="PROTEIN-LYSINE METHYLTRANSFERASE C42C1.13"/>
    <property type="match status" value="1"/>
</dbReference>